<accession>X1JTS5</accession>
<dbReference type="AlphaFoldDB" id="X1JTS5"/>
<proteinExistence type="predicted"/>
<feature type="non-terminal residue" evidence="1">
    <location>
        <position position="1"/>
    </location>
</feature>
<reference evidence="1" key="1">
    <citation type="journal article" date="2014" name="Front. Microbiol.">
        <title>High frequency of phylogenetically diverse reductive dehalogenase-homologous genes in deep subseafloor sedimentary metagenomes.</title>
        <authorList>
            <person name="Kawai M."/>
            <person name="Futagami T."/>
            <person name="Toyoda A."/>
            <person name="Takaki Y."/>
            <person name="Nishi S."/>
            <person name="Hori S."/>
            <person name="Arai W."/>
            <person name="Tsubouchi T."/>
            <person name="Morono Y."/>
            <person name="Uchiyama I."/>
            <person name="Ito T."/>
            <person name="Fujiyama A."/>
            <person name="Inagaki F."/>
            <person name="Takami H."/>
        </authorList>
    </citation>
    <scope>NUCLEOTIDE SEQUENCE</scope>
    <source>
        <strain evidence="1">Expedition CK06-06</strain>
    </source>
</reference>
<sequence>VTGGANTTTYDAGLTSSAEAPKRLKSIMINISTHATAKVQGWLEREKVFELPDDLIDTIELAPSNRFPMSLNKLNEIPVGVDMPVGTTFKVAIECIAAANICGAYRYEVIS</sequence>
<comment type="caution">
    <text evidence="1">The sequence shown here is derived from an EMBL/GenBank/DDBJ whole genome shotgun (WGS) entry which is preliminary data.</text>
</comment>
<dbReference type="EMBL" id="BARU01043762">
    <property type="protein sequence ID" value="GAH84820.1"/>
    <property type="molecule type" value="Genomic_DNA"/>
</dbReference>
<evidence type="ECO:0000313" key="1">
    <source>
        <dbReference type="EMBL" id="GAH84820.1"/>
    </source>
</evidence>
<organism evidence="1">
    <name type="scientific">marine sediment metagenome</name>
    <dbReference type="NCBI Taxonomy" id="412755"/>
    <lineage>
        <taxon>unclassified sequences</taxon>
        <taxon>metagenomes</taxon>
        <taxon>ecological metagenomes</taxon>
    </lineage>
</organism>
<gene>
    <name evidence="1" type="ORF">S03H2_66940</name>
</gene>
<name>X1JTS5_9ZZZZ</name>
<protein>
    <submittedName>
        <fullName evidence="1">Uncharacterized protein</fullName>
    </submittedName>
</protein>